<dbReference type="EMBL" id="KZ308451">
    <property type="protein sequence ID" value="KAG8229908.1"/>
    <property type="molecule type" value="Genomic_DNA"/>
</dbReference>
<dbReference type="GO" id="GO:0035513">
    <property type="term" value="P:oxidative RNA demethylation"/>
    <property type="evidence" value="ECO:0007669"/>
    <property type="project" value="TreeGrafter"/>
</dbReference>
<evidence type="ECO:0000313" key="7">
    <source>
        <dbReference type="EMBL" id="KAG8229908.1"/>
    </source>
</evidence>
<keyword evidence="8" id="KW-1185">Reference proteome</keyword>
<comment type="cofactor">
    <cofactor evidence="5">
        <name>Fe(2+)</name>
        <dbReference type="ChEBI" id="CHEBI:29033"/>
    </cofactor>
    <text evidence="5">Binds 1 Fe(2+) ion per subunit.</text>
</comment>
<dbReference type="InterPro" id="IPR037151">
    <property type="entry name" value="AlkB-like_sf"/>
</dbReference>
<proteinExistence type="predicted"/>
<evidence type="ECO:0000256" key="4">
    <source>
        <dbReference type="ARBA" id="ARBA00023004"/>
    </source>
</evidence>
<dbReference type="OrthoDB" id="6614653at2759"/>
<gene>
    <name evidence="7" type="ORF">J437_LFUL009772</name>
</gene>
<evidence type="ECO:0000256" key="2">
    <source>
        <dbReference type="ARBA" id="ARBA00022964"/>
    </source>
</evidence>
<reference evidence="7" key="2">
    <citation type="submission" date="2017-10" db="EMBL/GenBank/DDBJ databases">
        <title>Ladona fulva Genome sequencing and assembly.</title>
        <authorList>
            <person name="Murali S."/>
            <person name="Richards S."/>
            <person name="Bandaranaike D."/>
            <person name="Bellair M."/>
            <person name="Blankenburg K."/>
            <person name="Chao H."/>
            <person name="Dinh H."/>
            <person name="Doddapaneni H."/>
            <person name="Dugan-Rocha S."/>
            <person name="Elkadiri S."/>
            <person name="Gnanaolivu R."/>
            <person name="Hernandez B."/>
            <person name="Skinner E."/>
            <person name="Javaid M."/>
            <person name="Lee S."/>
            <person name="Li M."/>
            <person name="Ming W."/>
            <person name="Munidasa M."/>
            <person name="Muniz J."/>
            <person name="Nguyen L."/>
            <person name="Hughes D."/>
            <person name="Osuji N."/>
            <person name="Pu L.-L."/>
            <person name="Puazo M."/>
            <person name="Qu C."/>
            <person name="Quiroz J."/>
            <person name="Raj R."/>
            <person name="Weissenberger G."/>
            <person name="Xin Y."/>
            <person name="Zou X."/>
            <person name="Han Y."/>
            <person name="Worley K."/>
            <person name="Muzny D."/>
            <person name="Gibbs R."/>
        </authorList>
    </citation>
    <scope>NUCLEOTIDE SEQUENCE</scope>
    <source>
        <strain evidence="7">Sampled in the wild</strain>
    </source>
</reference>
<dbReference type="InterPro" id="IPR027450">
    <property type="entry name" value="AlkB-like"/>
</dbReference>
<evidence type="ECO:0000259" key="6">
    <source>
        <dbReference type="Pfam" id="PF13532"/>
    </source>
</evidence>
<feature type="binding site" evidence="5">
    <location>
        <position position="236"/>
    </location>
    <ligand>
        <name>Fe cation</name>
        <dbReference type="ChEBI" id="CHEBI:24875"/>
        <note>catalytic</note>
    </ligand>
</feature>
<protein>
    <recommendedName>
        <fullName evidence="6">Alpha-ketoglutarate-dependent dioxygenase AlkB-like domain-containing protein</fullName>
    </recommendedName>
</protein>
<name>A0A8K0P2C2_LADFU</name>
<keyword evidence="1 5" id="KW-0479">Metal-binding</keyword>
<dbReference type="GO" id="GO:0035516">
    <property type="term" value="F:broad specificity oxidative DNA demethylase activity"/>
    <property type="evidence" value="ECO:0007669"/>
    <property type="project" value="TreeGrafter"/>
</dbReference>
<dbReference type="GO" id="GO:0005737">
    <property type="term" value="C:cytoplasm"/>
    <property type="evidence" value="ECO:0007669"/>
    <property type="project" value="TreeGrafter"/>
</dbReference>
<dbReference type="AlphaFoldDB" id="A0A8K0P2C2"/>
<organism evidence="7 8">
    <name type="scientific">Ladona fulva</name>
    <name type="common">Scarce chaser dragonfly</name>
    <name type="synonym">Libellula fulva</name>
    <dbReference type="NCBI Taxonomy" id="123851"/>
    <lineage>
        <taxon>Eukaryota</taxon>
        <taxon>Metazoa</taxon>
        <taxon>Ecdysozoa</taxon>
        <taxon>Arthropoda</taxon>
        <taxon>Hexapoda</taxon>
        <taxon>Insecta</taxon>
        <taxon>Pterygota</taxon>
        <taxon>Palaeoptera</taxon>
        <taxon>Odonata</taxon>
        <taxon>Epiprocta</taxon>
        <taxon>Anisoptera</taxon>
        <taxon>Libelluloidea</taxon>
        <taxon>Libellulidae</taxon>
        <taxon>Ladona</taxon>
    </lineage>
</organism>
<dbReference type="GO" id="GO:0035515">
    <property type="term" value="F:oxidative RNA demethylase activity"/>
    <property type="evidence" value="ECO:0007669"/>
    <property type="project" value="TreeGrafter"/>
</dbReference>
<dbReference type="Pfam" id="PF13532">
    <property type="entry name" value="2OG-FeII_Oxy_2"/>
    <property type="match status" value="1"/>
</dbReference>
<keyword evidence="2" id="KW-0223">Dioxygenase</keyword>
<dbReference type="Proteomes" id="UP000792457">
    <property type="component" value="Unassembled WGS sequence"/>
</dbReference>
<keyword evidence="4 5" id="KW-0408">Iron</keyword>
<reference evidence="7" key="1">
    <citation type="submission" date="2013-04" db="EMBL/GenBank/DDBJ databases">
        <authorList>
            <person name="Qu J."/>
            <person name="Murali S.C."/>
            <person name="Bandaranaike D."/>
            <person name="Bellair M."/>
            <person name="Blankenburg K."/>
            <person name="Chao H."/>
            <person name="Dinh H."/>
            <person name="Doddapaneni H."/>
            <person name="Downs B."/>
            <person name="Dugan-Rocha S."/>
            <person name="Elkadiri S."/>
            <person name="Gnanaolivu R.D."/>
            <person name="Hernandez B."/>
            <person name="Javaid M."/>
            <person name="Jayaseelan J.C."/>
            <person name="Lee S."/>
            <person name="Li M."/>
            <person name="Ming W."/>
            <person name="Munidasa M."/>
            <person name="Muniz J."/>
            <person name="Nguyen L."/>
            <person name="Ongeri F."/>
            <person name="Osuji N."/>
            <person name="Pu L.-L."/>
            <person name="Puazo M."/>
            <person name="Qu C."/>
            <person name="Quiroz J."/>
            <person name="Raj R."/>
            <person name="Weissenberger G."/>
            <person name="Xin Y."/>
            <person name="Zou X."/>
            <person name="Han Y."/>
            <person name="Richards S."/>
            <person name="Worley K."/>
            <person name="Muzny D."/>
            <person name="Gibbs R."/>
        </authorList>
    </citation>
    <scope>NUCLEOTIDE SEQUENCE</scope>
    <source>
        <strain evidence="7">Sampled in the wild</strain>
    </source>
</reference>
<evidence type="ECO:0000256" key="3">
    <source>
        <dbReference type="ARBA" id="ARBA00023002"/>
    </source>
</evidence>
<comment type="caution">
    <text evidence="7">The sequence shown here is derived from an EMBL/GenBank/DDBJ whole genome shotgun (WGS) entry which is preliminary data.</text>
</comment>
<dbReference type="GO" id="GO:0008198">
    <property type="term" value="F:ferrous iron binding"/>
    <property type="evidence" value="ECO:0007669"/>
    <property type="project" value="TreeGrafter"/>
</dbReference>
<dbReference type="InterPro" id="IPR004574">
    <property type="entry name" value="Alkb"/>
</dbReference>
<dbReference type="SUPFAM" id="SSF51197">
    <property type="entry name" value="Clavaminate synthase-like"/>
    <property type="match status" value="1"/>
</dbReference>
<sequence>MLKDSFKYYKRRCPPPSLKDVIDFSKSNLADSRVVHKGDTSARREVVGMIPSDEWRIFELKDKPGFLYVSNPFTPGGQRYWISRCLKDYTRKPNRLNLDNHVETKGCEGLWEEYVLNPEPGYQLLKKLRWATLGYHHNWDTKVYEESAHDHFPEDLASLSQEVAAALGYPNFSAEAAIINYYHMDSTLSCHTDHSDFGQSAVFLLGGKTKDEEPVAMLIKSGDVVIMSGESRLCYHGIPLIVPATSCPWDVNERENQDSSFNEDHCIKENEPQSFQSSVFKECYSAKSWEPFKEYISTARINMNVRQVLPVGQVSL</sequence>
<evidence type="ECO:0000313" key="8">
    <source>
        <dbReference type="Proteomes" id="UP000792457"/>
    </source>
</evidence>
<dbReference type="PANTHER" id="PTHR16557">
    <property type="entry name" value="ALKYLATED DNA REPAIR PROTEIN ALKB-RELATED"/>
    <property type="match status" value="1"/>
</dbReference>
<accession>A0A8K0P2C2</accession>
<feature type="binding site" evidence="5">
    <location>
        <position position="191"/>
    </location>
    <ligand>
        <name>Fe cation</name>
        <dbReference type="ChEBI" id="CHEBI:24875"/>
        <note>catalytic</note>
    </ligand>
</feature>
<dbReference type="PANTHER" id="PTHR16557:SF2">
    <property type="entry name" value="NUCLEIC ACID DIOXYGENASE ALKBH1"/>
    <property type="match status" value="1"/>
</dbReference>
<evidence type="ECO:0000256" key="5">
    <source>
        <dbReference type="PIRSR" id="PIRSR604574-2"/>
    </source>
</evidence>
<feature type="domain" description="Alpha-ketoglutarate-dependent dioxygenase AlkB-like" evidence="6">
    <location>
        <begin position="66"/>
        <end position="306"/>
    </location>
</feature>
<keyword evidence="3" id="KW-0560">Oxidoreductase</keyword>
<dbReference type="GO" id="GO:0005634">
    <property type="term" value="C:nucleus"/>
    <property type="evidence" value="ECO:0007669"/>
    <property type="project" value="TreeGrafter"/>
</dbReference>
<evidence type="ECO:0000256" key="1">
    <source>
        <dbReference type="ARBA" id="ARBA00022723"/>
    </source>
</evidence>
<feature type="binding site" evidence="5">
    <location>
        <position position="193"/>
    </location>
    <ligand>
        <name>Fe cation</name>
        <dbReference type="ChEBI" id="CHEBI:24875"/>
        <note>catalytic</note>
    </ligand>
</feature>
<dbReference type="Gene3D" id="2.60.120.590">
    <property type="entry name" value="Alpha-ketoglutarate-dependent dioxygenase AlkB-like"/>
    <property type="match status" value="1"/>
</dbReference>